<evidence type="ECO:0000313" key="3">
    <source>
        <dbReference type="Proteomes" id="UP000325315"/>
    </source>
</evidence>
<reference evidence="3" key="1">
    <citation type="journal article" date="2019" name="Plant Biotechnol. J.">
        <title>Genome sequencing of the Australian wild diploid species Gossypium australe highlights disease resistance and delayed gland morphogenesis.</title>
        <authorList>
            <person name="Cai Y."/>
            <person name="Cai X."/>
            <person name="Wang Q."/>
            <person name="Wang P."/>
            <person name="Zhang Y."/>
            <person name="Cai C."/>
            <person name="Xu Y."/>
            <person name="Wang K."/>
            <person name="Zhou Z."/>
            <person name="Wang C."/>
            <person name="Geng S."/>
            <person name="Li B."/>
            <person name="Dong Q."/>
            <person name="Hou Y."/>
            <person name="Wang H."/>
            <person name="Ai P."/>
            <person name="Liu Z."/>
            <person name="Yi F."/>
            <person name="Sun M."/>
            <person name="An G."/>
            <person name="Cheng J."/>
            <person name="Zhang Y."/>
            <person name="Shi Q."/>
            <person name="Xie Y."/>
            <person name="Shi X."/>
            <person name="Chang Y."/>
            <person name="Huang F."/>
            <person name="Chen Y."/>
            <person name="Hong S."/>
            <person name="Mi L."/>
            <person name="Sun Q."/>
            <person name="Zhang L."/>
            <person name="Zhou B."/>
            <person name="Peng R."/>
            <person name="Zhang X."/>
            <person name="Liu F."/>
        </authorList>
    </citation>
    <scope>NUCLEOTIDE SEQUENCE [LARGE SCALE GENOMIC DNA]</scope>
    <source>
        <strain evidence="3">cv. PA1801</strain>
    </source>
</reference>
<dbReference type="PANTHER" id="PTHR45835:SF99">
    <property type="entry name" value="CHROMO DOMAIN-CONTAINING PROTEIN-RELATED"/>
    <property type="match status" value="1"/>
</dbReference>
<dbReference type="GO" id="GO:0015074">
    <property type="term" value="P:DNA integration"/>
    <property type="evidence" value="ECO:0007669"/>
    <property type="project" value="InterPro"/>
</dbReference>
<dbReference type="GO" id="GO:0008233">
    <property type="term" value="F:peptidase activity"/>
    <property type="evidence" value="ECO:0007669"/>
    <property type="project" value="UniProtKB-KW"/>
</dbReference>
<dbReference type="GO" id="GO:0006508">
    <property type="term" value="P:proteolysis"/>
    <property type="evidence" value="ECO:0007669"/>
    <property type="project" value="UniProtKB-KW"/>
</dbReference>
<feature type="domain" description="Integrase catalytic" evidence="1">
    <location>
        <begin position="1"/>
        <end position="101"/>
    </location>
</feature>
<dbReference type="PANTHER" id="PTHR45835">
    <property type="entry name" value="YALI0A06105P"/>
    <property type="match status" value="1"/>
</dbReference>
<dbReference type="EMBL" id="SMMG02000002">
    <property type="protein sequence ID" value="KAA3484269.1"/>
    <property type="molecule type" value="Genomic_DNA"/>
</dbReference>
<sequence length="199" mass="23494">MDFVLGLPLSLKMKDAIWVVVDRLTKFAHLILVKTDYSLDILVELYISKIVRLHGVPLFIISDRALRFTSRFYCKLHEALSKKLNFSIAFHPQMDEQLERFAYNNNYQSSIKMSPYELLYGHKWRTPLYRLELSERKLVGTDLIHETKDKVKVIRDCLKIASDYQKSRKFYVLAEKENLARGSFGRMRFSKESDLLHIN</sequence>
<keyword evidence="3" id="KW-1185">Reference proteome</keyword>
<gene>
    <name evidence="2" type="ORF">EPI10_006362</name>
</gene>
<evidence type="ECO:0000259" key="1">
    <source>
        <dbReference type="PROSITE" id="PS50994"/>
    </source>
</evidence>
<organism evidence="2 3">
    <name type="scientific">Gossypium australe</name>
    <dbReference type="NCBI Taxonomy" id="47621"/>
    <lineage>
        <taxon>Eukaryota</taxon>
        <taxon>Viridiplantae</taxon>
        <taxon>Streptophyta</taxon>
        <taxon>Embryophyta</taxon>
        <taxon>Tracheophyta</taxon>
        <taxon>Spermatophyta</taxon>
        <taxon>Magnoliopsida</taxon>
        <taxon>eudicotyledons</taxon>
        <taxon>Gunneridae</taxon>
        <taxon>Pentapetalae</taxon>
        <taxon>rosids</taxon>
        <taxon>malvids</taxon>
        <taxon>Malvales</taxon>
        <taxon>Malvaceae</taxon>
        <taxon>Malvoideae</taxon>
        <taxon>Gossypium</taxon>
    </lineage>
</organism>
<name>A0A5B6WQV9_9ROSI</name>
<keyword evidence="2" id="KW-0645">Protease</keyword>
<comment type="caution">
    <text evidence="2">The sequence shown here is derived from an EMBL/GenBank/DDBJ whole genome shotgun (WGS) entry which is preliminary data.</text>
</comment>
<dbReference type="PROSITE" id="PS50994">
    <property type="entry name" value="INTEGRASE"/>
    <property type="match status" value="1"/>
</dbReference>
<dbReference type="OrthoDB" id="1909122at2759"/>
<accession>A0A5B6WQV9</accession>
<dbReference type="GO" id="GO:0003676">
    <property type="term" value="F:nucleic acid binding"/>
    <property type="evidence" value="ECO:0007669"/>
    <property type="project" value="InterPro"/>
</dbReference>
<evidence type="ECO:0000313" key="2">
    <source>
        <dbReference type="EMBL" id="KAA3484269.1"/>
    </source>
</evidence>
<dbReference type="InterPro" id="IPR012337">
    <property type="entry name" value="RNaseH-like_sf"/>
</dbReference>
<dbReference type="InterPro" id="IPR036397">
    <property type="entry name" value="RNaseH_sf"/>
</dbReference>
<dbReference type="Proteomes" id="UP000325315">
    <property type="component" value="Unassembled WGS sequence"/>
</dbReference>
<protein>
    <submittedName>
        <fullName evidence="2">Gag protease polyprotein</fullName>
    </submittedName>
</protein>
<proteinExistence type="predicted"/>
<dbReference type="SUPFAM" id="SSF53098">
    <property type="entry name" value="Ribonuclease H-like"/>
    <property type="match status" value="1"/>
</dbReference>
<dbReference type="Gene3D" id="3.30.420.10">
    <property type="entry name" value="Ribonuclease H-like superfamily/Ribonuclease H"/>
    <property type="match status" value="1"/>
</dbReference>
<dbReference type="InterPro" id="IPR001584">
    <property type="entry name" value="Integrase_cat-core"/>
</dbReference>
<dbReference type="AlphaFoldDB" id="A0A5B6WQV9"/>
<keyword evidence="2" id="KW-0378">Hydrolase</keyword>